<proteinExistence type="predicted"/>
<dbReference type="EMBL" id="BAAABL010000044">
    <property type="protein sequence ID" value="GAA0302164.1"/>
    <property type="molecule type" value="Genomic_DNA"/>
</dbReference>
<reference evidence="1 2" key="1">
    <citation type="journal article" date="2019" name="Int. J. Syst. Evol. Microbiol.">
        <title>The Global Catalogue of Microorganisms (GCM) 10K type strain sequencing project: providing services to taxonomists for standard genome sequencing and annotation.</title>
        <authorList>
            <consortium name="The Broad Institute Genomics Platform"/>
            <consortium name="The Broad Institute Genome Sequencing Center for Infectious Disease"/>
            <person name="Wu L."/>
            <person name="Ma J."/>
        </authorList>
    </citation>
    <scope>NUCLEOTIDE SEQUENCE [LARGE SCALE GENOMIC DNA]</scope>
    <source>
        <strain evidence="1 2">JCM 16330</strain>
    </source>
</reference>
<accession>A0AAV3S770</accession>
<keyword evidence="2" id="KW-1185">Reference proteome</keyword>
<name>A0AAV3S770_9EURY</name>
<gene>
    <name evidence="1" type="ORF">GCM10009066_15290</name>
</gene>
<evidence type="ECO:0000313" key="1">
    <source>
        <dbReference type="EMBL" id="GAA0302164.1"/>
    </source>
</evidence>
<comment type="caution">
    <text evidence="1">The sequence shown here is derived from an EMBL/GenBank/DDBJ whole genome shotgun (WGS) entry which is preliminary data.</text>
</comment>
<dbReference type="Proteomes" id="UP001500837">
    <property type="component" value="Unassembled WGS sequence"/>
</dbReference>
<evidence type="ECO:0000313" key="2">
    <source>
        <dbReference type="Proteomes" id="UP001500837"/>
    </source>
</evidence>
<dbReference type="RefSeq" id="WP_211311900.1">
    <property type="nucleotide sequence ID" value="NZ_BAAABL010000044.1"/>
</dbReference>
<organism evidence="1 2">
    <name type="scientific">Halarchaeum salinum</name>
    <dbReference type="NCBI Taxonomy" id="489912"/>
    <lineage>
        <taxon>Archaea</taxon>
        <taxon>Methanobacteriati</taxon>
        <taxon>Methanobacteriota</taxon>
        <taxon>Stenosarchaea group</taxon>
        <taxon>Halobacteria</taxon>
        <taxon>Halobacteriales</taxon>
        <taxon>Halobacteriaceae</taxon>
    </lineage>
</organism>
<sequence>MTNPQIEEDVYEALLAVTEEMDEEWNLRDLATRVDVATDGFGMQLCERCLNRLEAQGRVEWVDGTWRPAEDGE</sequence>
<protein>
    <recommendedName>
        <fullName evidence="3">MarR family transcriptional regulator</fullName>
    </recommendedName>
</protein>
<evidence type="ECO:0008006" key="3">
    <source>
        <dbReference type="Google" id="ProtNLM"/>
    </source>
</evidence>
<dbReference type="AlphaFoldDB" id="A0AAV3S770"/>